<protein>
    <recommendedName>
        <fullName evidence="5">Variable surface protein Vir7-like protein</fullName>
    </recommendedName>
</protein>
<reference evidence="3 4" key="1">
    <citation type="submission" date="2011-09" db="EMBL/GenBank/DDBJ databases">
        <title>The Genome Sequence of Plasmodium vivax North Korean.</title>
        <authorList>
            <consortium name="The Broad Institute Genome Sequencing Platform"/>
            <consortium name="The Broad Institute Genome Sequencing Center for Infectious Disease"/>
            <person name="Neafsey D."/>
            <person name="Carlton J."/>
            <person name="Barnwell J."/>
            <person name="Collins W."/>
            <person name="Escalante A."/>
            <person name="Mullikin J."/>
            <person name="Saul A."/>
            <person name="Guigo R."/>
            <person name="Camara F."/>
            <person name="Young S.K."/>
            <person name="Zeng Q."/>
            <person name="Gargeya S."/>
            <person name="Fitzgerald M."/>
            <person name="Haas B."/>
            <person name="Abouelleil A."/>
            <person name="Alvarado L."/>
            <person name="Arachchi H.M."/>
            <person name="Berlin A."/>
            <person name="Brown A."/>
            <person name="Chapman S.B."/>
            <person name="Chen Z."/>
            <person name="Dunbar C."/>
            <person name="Freedman E."/>
            <person name="Gearin G."/>
            <person name="Gellesch M."/>
            <person name="Goldberg J."/>
            <person name="Griggs A."/>
            <person name="Gujja S."/>
            <person name="Heiman D."/>
            <person name="Howarth C."/>
            <person name="Larson L."/>
            <person name="Lui A."/>
            <person name="MacDonald P.J.P."/>
            <person name="Montmayeur A."/>
            <person name="Murphy C."/>
            <person name="Neiman D."/>
            <person name="Pearson M."/>
            <person name="Priest M."/>
            <person name="Roberts A."/>
            <person name="Saif S."/>
            <person name="Shea T."/>
            <person name="Shenoy N."/>
            <person name="Sisk P."/>
            <person name="Stolte C."/>
            <person name="Sykes S."/>
            <person name="Wortman J."/>
            <person name="Nusbaum C."/>
            <person name="Birren B."/>
        </authorList>
    </citation>
    <scope>NUCLEOTIDE SEQUENCE [LARGE SCALE GENOMIC DNA]</scope>
    <source>
        <strain evidence="3 4">North Korean</strain>
    </source>
</reference>
<feature type="transmembrane region" description="Helical" evidence="2">
    <location>
        <begin position="317"/>
        <end position="340"/>
    </location>
</feature>
<dbReference type="InterPro" id="IPR008780">
    <property type="entry name" value="Plasmodium_Vir"/>
</dbReference>
<evidence type="ECO:0008006" key="5">
    <source>
        <dbReference type="Google" id="ProtNLM"/>
    </source>
</evidence>
<gene>
    <name evidence="3" type="ORF">PVNG_05820</name>
</gene>
<dbReference type="AlphaFoldDB" id="A0A0J9U1D7"/>
<dbReference type="Pfam" id="PF05795">
    <property type="entry name" value="Plasmodium_Vir"/>
    <property type="match status" value="1"/>
</dbReference>
<evidence type="ECO:0000256" key="1">
    <source>
        <dbReference type="SAM" id="MobiDB-lite"/>
    </source>
</evidence>
<organism evidence="3 4">
    <name type="scientific">Plasmodium vivax North Korean</name>
    <dbReference type="NCBI Taxonomy" id="1035514"/>
    <lineage>
        <taxon>Eukaryota</taxon>
        <taxon>Sar</taxon>
        <taxon>Alveolata</taxon>
        <taxon>Apicomplexa</taxon>
        <taxon>Aconoidasida</taxon>
        <taxon>Haemosporida</taxon>
        <taxon>Plasmodiidae</taxon>
        <taxon>Plasmodium</taxon>
        <taxon>Plasmodium (Plasmodium)</taxon>
    </lineage>
</organism>
<sequence length="341" mass="39821">MHRENIGNGEIYRNSINSESKDDLKNLTSKIKYSYFERGDGNCEGASFYSDVIDELKGQLSVMNISDKITKALCYVYIKKIYDRNFDSDLCSYMYYWIGDKIYANTDSKAQFTKIMKMIYQMLNNTDNYIICSTPNYEIDKNTFYKNKILFDFSRDYDNIKIHTAGYTTCDVGYKKYIDNYIRVYKDEHSYCNEKGREKYDCENFFSLFEEKQYKEISSFICMEPQNDRKILDLQREYKSHEPVTTKHFPRPTATTSTIHHRTPKDSSFRTNHISGILKDPIVIEPPSVEDIAEGSSSKTIAGSVAPVLGVSSISLLLYKVIENIIDIHIFIIYICFLFFK</sequence>
<evidence type="ECO:0000313" key="3">
    <source>
        <dbReference type="EMBL" id="KNA00893.1"/>
    </source>
</evidence>
<accession>A0A0J9U1D7</accession>
<dbReference type="EMBL" id="KQ235300">
    <property type="protein sequence ID" value="KNA00893.1"/>
    <property type="molecule type" value="Genomic_DNA"/>
</dbReference>
<evidence type="ECO:0000256" key="2">
    <source>
        <dbReference type="SAM" id="Phobius"/>
    </source>
</evidence>
<feature type="region of interest" description="Disordered" evidence="1">
    <location>
        <begin position="245"/>
        <end position="265"/>
    </location>
</feature>
<name>A0A0J9U1D7_PLAVI</name>
<keyword evidence="2" id="KW-0812">Transmembrane</keyword>
<keyword evidence="2" id="KW-1133">Transmembrane helix</keyword>
<keyword evidence="2" id="KW-0472">Membrane</keyword>
<dbReference type="Proteomes" id="UP000053239">
    <property type="component" value="Unassembled WGS sequence"/>
</dbReference>
<evidence type="ECO:0000313" key="4">
    <source>
        <dbReference type="Proteomes" id="UP000053239"/>
    </source>
</evidence>
<proteinExistence type="predicted"/>